<dbReference type="InterPro" id="IPR002110">
    <property type="entry name" value="Ankyrin_rpt"/>
</dbReference>
<dbReference type="Proteomes" id="UP000545435">
    <property type="component" value="Unassembled WGS sequence"/>
</dbReference>
<name>A0A7L0DKK5_9CHAR</name>
<keyword evidence="7" id="KW-0206">Cytoskeleton</keyword>
<dbReference type="InterPro" id="IPR042420">
    <property type="entry name" value="RAI14/UACA"/>
</dbReference>
<evidence type="ECO:0000256" key="1">
    <source>
        <dbReference type="ARBA" id="ARBA00004123"/>
    </source>
</evidence>
<feature type="region of interest" description="Disordered" evidence="11">
    <location>
        <begin position="444"/>
        <end position="468"/>
    </location>
</feature>
<feature type="compositionally biased region" description="Polar residues" evidence="11">
    <location>
        <begin position="388"/>
        <end position="400"/>
    </location>
</feature>
<dbReference type="GO" id="GO:0005829">
    <property type="term" value="C:cytosol"/>
    <property type="evidence" value="ECO:0007669"/>
    <property type="project" value="UniProtKB-ARBA"/>
</dbReference>
<evidence type="ECO:0000256" key="10">
    <source>
        <dbReference type="SAM" id="Coils"/>
    </source>
</evidence>
<evidence type="ECO:0000256" key="3">
    <source>
        <dbReference type="ARBA" id="ARBA00022490"/>
    </source>
</evidence>
<evidence type="ECO:0000313" key="12">
    <source>
        <dbReference type="EMBL" id="NXJ69411.1"/>
    </source>
</evidence>
<comment type="caution">
    <text evidence="12">The sequence shown here is derived from an EMBL/GenBank/DDBJ whole genome shotgun (WGS) entry which is preliminary data.</text>
</comment>
<keyword evidence="5 9" id="KW-0040">ANK repeat</keyword>
<feature type="repeat" description="ANK" evidence="9">
    <location>
        <begin position="83"/>
        <end position="115"/>
    </location>
</feature>
<dbReference type="GO" id="GO:0003779">
    <property type="term" value="F:actin binding"/>
    <property type="evidence" value="ECO:0007669"/>
    <property type="project" value="InterPro"/>
</dbReference>
<feature type="non-terminal residue" evidence="12">
    <location>
        <position position="984"/>
    </location>
</feature>
<dbReference type="GO" id="GO:0005634">
    <property type="term" value="C:nucleus"/>
    <property type="evidence" value="ECO:0007669"/>
    <property type="project" value="UniProtKB-SubCell"/>
</dbReference>
<dbReference type="Pfam" id="PF12796">
    <property type="entry name" value="Ank_2"/>
    <property type="match status" value="1"/>
</dbReference>
<dbReference type="Pfam" id="PF00023">
    <property type="entry name" value="Ank"/>
    <property type="match status" value="1"/>
</dbReference>
<evidence type="ECO:0000256" key="6">
    <source>
        <dbReference type="ARBA" id="ARBA00023054"/>
    </source>
</evidence>
<feature type="repeat" description="ANK" evidence="9">
    <location>
        <begin position="182"/>
        <end position="214"/>
    </location>
</feature>
<gene>
    <name evidence="12" type="primary">Rai14</name>
    <name evidence="12" type="ORF">ROSBEN_R04454</name>
</gene>
<keyword evidence="8" id="KW-0539">Nucleus</keyword>
<dbReference type="PROSITE" id="PS50297">
    <property type="entry name" value="ANK_REP_REGION"/>
    <property type="match status" value="5"/>
</dbReference>
<keyword evidence="4" id="KW-0677">Repeat</keyword>
<dbReference type="AlphaFoldDB" id="A0A7L0DKK5"/>
<comment type="subcellular location">
    <subcellularLocation>
        <location evidence="2">Cytoplasm</location>
        <location evidence="2">Cytoskeleton</location>
    </subcellularLocation>
    <subcellularLocation>
        <location evidence="1">Nucleus</location>
    </subcellularLocation>
</comment>
<dbReference type="PANTHER" id="PTHR24129:SF0">
    <property type="entry name" value="ANKYCORBIN"/>
    <property type="match status" value="1"/>
</dbReference>
<dbReference type="Gene3D" id="1.25.40.20">
    <property type="entry name" value="Ankyrin repeat-containing domain"/>
    <property type="match status" value="3"/>
</dbReference>
<keyword evidence="13" id="KW-1185">Reference proteome</keyword>
<feature type="repeat" description="ANK" evidence="9">
    <location>
        <begin position="116"/>
        <end position="148"/>
    </location>
</feature>
<dbReference type="EMBL" id="VXAI01000338">
    <property type="protein sequence ID" value="NXJ69411.1"/>
    <property type="molecule type" value="Genomic_DNA"/>
</dbReference>
<dbReference type="InterPro" id="IPR036770">
    <property type="entry name" value="Ankyrin_rpt-contain_sf"/>
</dbReference>
<feature type="repeat" description="ANK" evidence="9">
    <location>
        <begin position="149"/>
        <end position="181"/>
    </location>
</feature>
<evidence type="ECO:0000256" key="11">
    <source>
        <dbReference type="SAM" id="MobiDB-lite"/>
    </source>
</evidence>
<protein>
    <submittedName>
        <fullName evidence="12">RAI14 protein</fullName>
    </submittedName>
</protein>
<feature type="non-terminal residue" evidence="12">
    <location>
        <position position="1"/>
    </location>
</feature>
<dbReference type="SUPFAM" id="SSF48403">
    <property type="entry name" value="Ankyrin repeat"/>
    <property type="match status" value="1"/>
</dbReference>
<evidence type="ECO:0000256" key="4">
    <source>
        <dbReference type="ARBA" id="ARBA00022737"/>
    </source>
</evidence>
<dbReference type="PRINTS" id="PR01415">
    <property type="entry name" value="ANKYRIN"/>
</dbReference>
<evidence type="ECO:0000256" key="5">
    <source>
        <dbReference type="ARBA" id="ARBA00023043"/>
    </source>
</evidence>
<keyword evidence="6 10" id="KW-0175">Coiled coil</keyword>
<feature type="region of interest" description="Disordered" evidence="11">
    <location>
        <begin position="378"/>
        <end position="404"/>
    </location>
</feature>
<dbReference type="SMART" id="SM00248">
    <property type="entry name" value="ANK"/>
    <property type="match status" value="6"/>
</dbReference>
<feature type="coiled-coil region" evidence="10">
    <location>
        <begin position="533"/>
        <end position="669"/>
    </location>
</feature>
<dbReference type="PROSITE" id="PS50088">
    <property type="entry name" value="ANK_REPEAT"/>
    <property type="match status" value="5"/>
</dbReference>
<dbReference type="Pfam" id="PF13637">
    <property type="entry name" value="Ank_4"/>
    <property type="match status" value="1"/>
</dbReference>
<sequence length="984" mass="110804">HFSLLFLLLQTNEWNKNDDRLLQAVENGDPEKVASLLGKKGASATKQDSEGKTAFHLAATKGHAECLRIMVTHGADVTVQDGAGHSALHLAAKNSHPDCVKRLLQSKCPADNTDNSGKTALHYAAACGCLQAVQLLCEHKCPINVKDLDGNIPLLLAVQSGHTEVCKYLLDHGADINTRDKNGRTALMMACEAGNLNMVEAFLKKGADISLVDVFGQNALHYSKVSENTGIQNLLSSKLSQDVGMLEMPICTSSLLELPMSHDQGSKLSSERSGTPKKRKAPPPPISPVQLSDLSSPHSSTSTPMTGKGQAFFADQVCKEEFSSLIRDNKHRLSDSTTGADSLLDVSSEADQQDLLLLMQAKIASLTLHNKELQDKLQERTPKEADSTIESSNSTQTELEQTADRQNEFSAQELKSTLNASQIQEMLTSPSEVKMKYLQEDLKDVQRKSENSEAKRKHIEAQVQSRVQEADNLNSTATSENSSDLNLKIQETQNRYEEAVKEVLNVQRQMKLGLVSSESEETSSDLSRLKVTCGEVEMLKHELKRALEESEKQKEKVRELQKKFEEREQHVASRLSVEECEEMKNSYCSVIDNINQEKALLIERYKEGQEEIKRLQDKLTNQAQLESSAEAGEMKDGMHRMIEELNRQLSELSLLYKEAQTELEDYRKRKTLDDIALDYVPRDEHEKLMQVTNSLKYKAENELSEMKSLYTKVLDEAEELKHLLDAQKQNSLPITEHQQVMDALRSTVKEMEEEINELKALLTNKESEVRNLQKELLEEKAAINEAMVPKAAYEKLQSSLEGEVSVLSSKLKNVIQEKENVSLDAMQLRNEVLHLKEEKEGMHTLLEAKEREVTGLHQKYHQAQEDLLEMKKCSESSSKQEEDKDKKINEMSKEVSKLKEALNSLSQLSYSTGAPKRQSQQLEALQQQVKQLQNQLTETKKQHQEIVSVYRMHLLYAVQGQMDEDVQKVLKQILSMCKSQSQKK</sequence>
<evidence type="ECO:0000256" key="2">
    <source>
        <dbReference type="ARBA" id="ARBA00004245"/>
    </source>
</evidence>
<evidence type="ECO:0000256" key="9">
    <source>
        <dbReference type="PROSITE-ProRule" id="PRU00023"/>
    </source>
</evidence>
<dbReference type="FunFam" id="1.25.40.20:FF:000083">
    <property type="entry name" value="Uveal autoantigen with coiled-coil domains and ankyrin repeats"/>
    <property type="match status" value="1"/>
</dbReference>
<reference evidence="12 13" key="1">
    <citation type="submission" date="2019-09" db="EMBL/GenBank/DDBJ databases">
        <title>Bird 10,000 Genomes (B10K) Project - Family phase.</title>
        <authorList>
            <person name="Zhang G."/>
        </authorList>
    </citation>
    <scope>NUCLEOTIDE SEQUENCE [LARGE SCALE GENOMIC DNA]</scope>
    <source>
        <strain evidence="12">B10K-DU-006-20</strain>
        <tissue evidence="12">Mixed tissue sample</tissue>
    </source>
</reference>
<feature type="coiled-coil region" evidence="10">
    <location>
        <begin position="710"/>
        <end position="782"/>
    </location>
</feature>
<dbReference type="GO" id="GO:0005856">
    <property type="term" value="C:cytoskeleton"/>
    <property type="evidence" value="ECO:0007669"/>
    <property type="project" value="UniProtKB-SubCell"/>
</dbReference>
<feature type="compositionally biased region" description="Low complexity" evidence="11">
    <location>
        <begin position="291"/>
        <end position="304"/>
    </location>
</feature>
<evidence type="ECO:0000313" key="13">
    <source>
        <dbReference type="Proteomes" id="UP000545435"/>
    </source>
</evidence>
<feature type="region of interest" description="Disordered" evidence="11">
    <location>
        <begin position="261"/>
        <end position="308"/>
    </location>
</feature>
<feature type="coiled-coil region" evidence="10">
    <location>
        <begin position="811"/>
        <end position="949"/>
    </location>
</feature>
<evidence type="ECO:0000256" key="7">
    <source>
        <dbReference type="ARBA" id="ARBA00023212"/>
    </source>
</evidence>
<organism evidence="12 13">
    <name type="scientific">Rostratula benghalensis</name>
    <name type="common">greater painted-snipe</name>
    <dbReference type="NCBI Taxonomy" id="118793"/>
    <lineage>
        <taxon>Eukaryota</taxon>
        <taxon>Metazoa</taxon>
        <taxon>Chordata</taxon>
        <taxon>Craniata</taxon>
        <taxon>Vertebrata</taxon>
        <taxon>Euteleostomi</taxon>
        <taxon>Archelosauria</taxon>
        <taxon>Archosauria</taxon>
        <taxon>Dinosauria</taxon>
        <taxon>Saurischia</taxon>
        <taxon>Theropoda</taxon>
        <taxon>Coelurosauria</taxon>
        <taxon>Aves</taxon>
        <taxon>Neognathae</taxon>
        <taxon>Neoaves</taxon>
        <taxon>Charadriiformes</taxon>
        <taxon>Rostratulidae</taxon>
        <taxon>Rostratula</taxon>
    </lineage>
</organism>
<proteinExistence type="predicted"/>
<feature type="repeat" description="ANK" evidence="9">
    <location>
        <begin position="50"/>
        <end position="82"/>
    </location>
</feature>
<keyword evidence="3" id="KW-0963">Cytoplasm</keyword>
<feature type="compositionally biased region" description="Basic and acidic residues" evidence="11">
    <location>
        <begin position="444"/>
        <end position="454"/>
    </location>
</feature>
<accession>A0A7L0DKK5</accession>
<dbReference type="PANTHER" id="PTHR24129">
    <property type="entry name" value="ANKYCORBIN"/>
    <property type="match status" value="1"/>
</dbReference>
<evidence type="ECO:0000256" key="8">
    <source>
        <dbReference type="ARBA" id="ARBA00023242"/>
    </source>
</evidence>